<gene>
    <name evidence="7" type="ORF">IAC74_04580</name>
</gene>
<dbReference type="GO" id="GO:0016020">
    <property type="term" value="C:membrane"/>
    <property type="evidence" value="ECO:0007669"/>
    <property type="project" value="TreeGrafter"/>
</dbReference>
<sequence length="437" mass="48025">MKYKASEVLQFVAENDIKFIRLAFCDIFGTQKNISILPEKLEDAFASGIPFDGSAIRGFQNLEHSDLLLFPDPSTLSVLPWRPSQGRVARLYCDIRYPDGRIFEGDCRHILRGAVERAESMGYTCQVGTECEFYLFKQNEYGEPTKTPHDIGGYMDVAPADKGENIRREICLTLEEMGISPETSHHEQGPGQNEIDFRCSGALEAADNLITFKTVVKTAAAGNGLYASFMPKPLAGHSGNGLHVNLSLLRGGRNIFDKESGNAAVAGSFIAGLLARICEITAFLNPLTNSYLRLGGGKAPKYVTWSRQNRSQLIRIPAASGAQSRIELRSPDPACNPYLAFALLLHAGLDGIEQGLSLQPETDRNLYELSDGEAASYTALPENLDDALTLAQNSPFVAAHVPEVLLEKYAEQKQSELARVAGKDRQKAEHALYFHRI</sequence>
<dbReference type="Pfam" id="PF00120">
    <property type="entry name" value="Gln-synt_C"/>
    <property type="match status" value="1"/>
</dbReference>
<dbReference type="Gene3D" id="3.10.20.70">
    <property type="entry name" value="Glutamine synthetase, N-terminal domain"/>
    <property type="match status" value="1"/>
</dbReference>
<evidence type="ECO:0000259" key="5">
    <source>
        <dbReference type="PROSITE" id="PS51986"/>
    </source>
</evidence>
<dbReference type="GO" id="GO:0005737">
    <property type="term" value="C:cytoplasm"/>
    <property type="evidence" value="ECO:0007669"/>
    <property type="project" value="TreeGrafter"/>
</dbReference>
<evidence type="ECO:0000256" key="1">
    <source>
        <dbReference type="ARBA" id="ARBA00009897"/>
    </source>
</evidence>
<comment type="similarity">
    <text evidence="1 3 4">Belongs to the glutamine synthetase family.</text>
</comment>
<dbReference type="PANTHER" id="PTHR43407:SF1">
    <property type="entry name" value="LENGSIN"/>
    <property type="match status" value="1"/>
</dbReference>
<dbReference type="GO" id="GO:0004356">
    <property type="term" value="F:glutamine synthetase activity"/>
    <property type="evidence" value="ECO:0007669"/>
    <property type="project" value="UniProtKB-EC"/>
</dbReference>
<dbReference type="PROSITE" id="PS51986">
    <property type="entry name" value="GS_BETA_GRASP"/>
    <property type="match status" value="1"/>
</dbReference>
<evidence type="ECO:0000313" key="7">
    <source>
        <dbReference type="EMBL" id="HIV02828.1"/>
    </source>
</evidence>
<evidence type="ECO:0000313" key="8">
    <source>
        <dbReference type="Proteomes" id="UP000886743"/>
    </source>
</evidence>
<feature type="domain" description="GS beta-grasp" evidence="5">
    <location>
        <begin position="15"/>
        <end position="100"/>
    </location>
</feature>
<accession>A0A9D1SZL0</accession>
<reference evidence="7" key="1">
    <citation type="submission" date="2020-10" db="EMBL/GenBank/DDBJ databases">
        <authorList>
            <person name="Gilroy R."/>
        </authorList>
    </citation>
    <scope>NUCLEOTIDE SEQUENCE</scope>
    <source>
        <strain evidence="7">4920</strain>
    </source>
</reference>
<dbReference type="EMBL" id="DVOF01000132">
    <property type="protein sequence ID" value="HIV02828.1"/>
    <property type="molecule type" value="Genomic_DNA"/>
</dbReference>
<reference evidence="7" key="2">
    <citation type="journal article" date="2021" name="PeerJ">
        <title>Extensive microbial diversity within the chicken gut microbiome revealed by metagenomics and culture.</title>
        <authorList>
            <person name="Gilroy R."/>
            <person name="Ravi A."/>
            <person name="Getino M."/>
            <person name="Pursley I."/>
            <person name="Horton D.L."/>
            <person name="Alikhan N.F."/>
            <person name="Baker D."/>
            <person name="Gharbi K."/>
            <person name="Hall N."/>
            <person name="Watson M."/>
            <person name="Adriaenssens E.M."/>
            <person name="Foster-Nyarko E."/>
            <person name="Jarju S."/>
            <person name="Secka A."/>
            <person name="Antonio M."/>
            <person name="Oren A."/>
            <person name="Chaudhuri R.R."/>
            <person name="La Ragione R."/>
            <person name="Hildebrand F."/>
            <person name="Pallen M.J."/>
        </authorList>
    </citation>
    <scope>NUCLEOTIDE SEQUENCE</scope>
    <source>
        <strain evidence="7">4920</strain>
    </source>
</reference>
<feature type="domain" description="GS catalytic" evidence="6">
    <location>
        <begin position="107"/>
        <end position="437"/>
    </location>
</feature>
<name>A0A9D1SZL0_9FIRM</name>
<proteinExistence type="inferred from homology"/>
<dbReference type="InterPro" id="IPR008147">
    <property type="entry name" value="Gln_synt_N"/>
</dbReference>
<dbReference type="Gene3D" id="3.30.590.10">
    <property type="entry name" value="Glutamine synthetase/guanido kinase, catalytic domain"/>
    <property type="match status" value="1"/>
</dbReference>
<dbReference type="InterPro" id="IPR014746">
    <property type="entry name" value="Gln_synth/guanido_kin_cat_dom"/>
</dbReference>
<comment type="caution">
    <text evidence="7">The sequence shown here is derived from an EMBL/GenBank/DDBJ whole genome shotgun (WGS) entry which is preliminary data.</text>
</comment>
<evidence type="ECO:0000256" key="4">
    <source>
        <dbReference type="RuleBase" id="RU000384"/>
    </source>
</evidence>
<dbReference type="AlphaFoldDB" id="A0A9D1SZL0"/>
<organism evidence="7 8">
    <name type="scientific">Candidatus Aphodoplasma excrementigallinarum</name>
    <dbReference type="NCBI Taxonomy" id="2840673"/>
    <lineage>
        <taxon>Bacteria</taxon>
        <taxon>Bacillati</taxon>
        <taxon>Bacillota</taxon>
        <taxon>Clostridia</taxon>
        <taxon>Eubacteriales</taxon>
        <taxon>Candidatus Aphodoplasma</taxon>
    </lineage>
</organism>
<dbReference type="PROSITE" id="PS51987">
    <property type="entry name" value="GS_CATALYTIC"/>
    <property type="match status" value="1"/>
</dbReference>
<protein>
    <recommendedName>
        <fullName evidence="2">glutamine synthetase</fullName>
        <ecNumber evidence="2">6.3.1.2</ecNumber>
    </recommendedName>
</protein>
<dbReference type="SMART" id="SM01230">
    <property type="entry name" value="Gln-synt_C"/>
    <property type="match status" value="1"/>
</dbReference>
<dbReference type="PANTHER" id="PTHR43407">
    <property type="entry name" value="GLUTAMINE SYNTHETASE"/>
    <property type="match status" value="1"/>
</dbReference>
<evidence type="ECO:0000256" key="3">
    <source>
        <dbReference type="PROSITE-ProRule" id="PRU01330"/>
    </source>
</evidence>
<dbReference type="EC" id="6.3.1.2" evidence="2"/>
<dbReference type="SUPFAM" id="SSF55931">
    <property type="entry name" value="Glutamine synthetase/guanido kinase"/>
    <property type="match status" value="1"/>
</dbReference>
<evidence type="ECO:0000259" key="6">
    <source>
        <dbReference type="PROSITE" id="PS51987"/>
    </source>
</evidence>
<evidence type="ECO:0000256" key="2">
    <source>
        <dbReference type="ARBA" id="ARBA00012937"/>
    </source>
</evidence>
<dbReference type="InterPro" id="IPR008146">
    <property type="entry name" value="Gln_synth_cat_dom"/>
</dbReference>
<dbReference type="Pfam" id="PF03951">
    <property type="entry name" value="Gln-synt_N"/>
    <property type="match status" value="1"/>
</dbReference>
<dbReference type="SUPFAM" id="SSF54368">
    <property type="entry name" value="Glutamine synthetase, N-terminal domain"/>
    <property type="match status" value="1"/>
</dbReference>
<dbReference type="InterPro" id="IPR036651">
    <property type="entry name" value="Gln_synt_N_sf"/>
</dbReference>
<dbReference type="GO" id="GO:0006542">
    <property type="term" value="P:glutamine biosynthetic process"/>
    <property type="evidence" value="ECO:0007669"/>
    <property type="project" value="InterPro"/>
</dbReference>
<dbReference type="Proteomes" id="UP000886743">
    <property type="component" value="Unassembled WGS sequence"/>
</dbReference>